<dbReference type="Proteomes" id="UP001596380">
    <property type="component" value="Unassembled WGS sequence"/>
</dbReference>
<feature type="domain" description="PPM-type phosphatase" evidence="1">
    <location>
        <begin position="19"/>
        <end position="247"/>
    </location>
</feature>
<comment type="caution">
    <text evidence="2">The sequence shown here is derived from an EMBL/GenBank/DDBJ whole genome shotgun (WGS) entry which is preliminary data.</text>
</comment>
<dbReference type="CDD" id="cd00143">
    <property type="entry name" value="PP2Cc"/>
    <property type="match status" value="1"/>
</dbReference>
<evidence type="ECO:0000259" key="1">
    <source>
        <dbReference type="PROSITE" id="PS51746"/>
    </source>
</evidence>
<name>A0ABW2CQP9_9ACTN</name>
<reference evidence="3" key="1">
    <citation type="journal article" date="2019" name="Int. J. Syst. Evol. Microbiol.">
        <title>The Global Catalogue of Microorganisms (GCM) 10K type strain sequencing project: providing services to taxonomists for standard genome sequencing and annotation.</title>
        <authorList>
            <consortium name="The Broad Institute Genomics Platform"/>
            <consortium name="The Broad Institute Genome Sequencing Center for Infectious Disease"/>
            <person name="Wu L."/>
            <person name="Ma J."/>
        </authorList>
    </citation>
    <scope>NUCLEOTIDE SEQUENCE [LARGE SCALE GENOMIC DNA]</scope>
    <source>
        <strain evidence="3">JCM 3369</strain>
    </source>
</reference>
<dbReference type="EMBL" id="JBHSXS010000019">
    <property type="protein sequence ID" value="MFC6883423.1"/>
    <property type="molecule type" value="Genomic_DNA"/>
</dbReference>
<keyword evidence="3" id="KW-1185">Reference proteome</keyword>
<dbReference type="InterPro" id="IPR036457">
    <property type="entry name" value="PPM-type-like_dom_sf"/>
</dbReference>
<dbReference type="InterPro" id="IPR001932">
    <property type="entry name" value="PPM-type_phosphatase-like_dom"/>
</dbReference>
<keyword evidence="2" id="KW-0378">Hydrolase</keyword>
<evidence type="ECO:0000313" key="3">
    <source>
        <dbReference type="Proteomes" id="UP001596380"/>
    </source>
</evidence>
<sequence>MNTVTALRPLVRPDLRAARIVAASATHIGDVRRVQADTIAAVHYGTNLAFTVADGAGDDERSAAVAADAAHEATGHAAWSGEAADALLYARGELEYWTWNGPFDVWYDRTCAIVTAAIGPRHTTIGWLGDCRAYQLLHTGQFRQLTIDHNPGERYAGEWDENPVAKIRAANTLERHIGTGAPGTAIADPGWWRLMLCSDGLYKHLDNNQIGEILKLTGTAQDAADKLVMTALTDGGRDNIAVTVLEDSGLSPYRPETANPSGEYWRVQAFGDGKTSRMWETITYHHKPDVARQRLIETIRERARHARQVGDLAEADTAADAVIALRDGVHKVDVGRLTYRLHPTRVRPTDPPVPERHDRT</sequence>
<proteinExistence type="predicted"/>
<gene>
    <name evidence="2" type="ORF">ACFQKB_26940</name>
</gene>
<dbReference type="Gene3D" id="3.60.40.10">
    <property type="entry name" value="PPM-type phosphatase domain"/>
    <property type="match status" value="1"/>
</dbReference>
<dbReference type="EC" id="3.1.3.16" evidence="2"/>
<protein>
    <submittedName>
        <fullName evidence="2">PP2C family protein-serine/threonine phosphatase</fullName>
        <ecNumber evidence="2">3.1.3.16</ecNumber>
    </submittedName>
</protein>
<dbReference type="RefSeq" id="WP_378050266.1">
    <property type="nucleotide sequence ID" value="NZ_JBHSXE010000002.1"/>
</dbReference>
<evidence type="ECO:0000313" key="2">
    <source>
        <dbReference type="EMBL" id="MFC6883423.1"/>
    </source>
</evidence>
<dbReference type="PROSITE" id="PS51746">
    <property type="entry name" value="PPM_2"/>
    <property type="match status" value="1"/>
</dbReference>
<dbReference type="GO" id="GO:0004722">
    <property type="term" value="F:protein serine/threonine phosphatase activity"/>
    <property type="evidence" value="ECO:0007669"/>
    <property type="project" value="UniProtKB-EC"/>
</dbReference>
<accession>A0ABW2CQP9</accession>
<dbReference type="SMART" id="SM00332">
    <property type="entry name" value="PP2Cc"/>
    <property type="match status" value="1"/>
</dbReference>
<organism evidence="2 3">
    <name type="scientific">Actinomadura yumaensis</name>
    <dbReference type="NCBI Taxonomy" id="111807"/>
    <lineage>
        <taxon>Bacteria</taxon>
        <taxon>Bacillati</taxon>
        <taxon>Actinomycetota</taxon>
        <taxon>Actinomycetes</taxon>
        <taxon>Streptosporangiales</taxon>
        <taxon>Thermomonosporaceae</taxon>
        <taxon>Actinomadura</taxon>
    </lineage>
</organism>
<dbReference type="SUPFAM" id="SSF81606">
    <property type="entry name" value="PP2C-like"/>
    <property type="match status" value="1"/>
</dbReference>